<keyword evidence="11" id="KW-1185">Reference proteome</keyword>
<dbReference type="EMBL" id="AJWK01000046">
    <property type="status" value="NOT_ANNOTATED_CDS"/>
    <property type="molecule type" value="Genomic_DNA"/>
</dbReference>
<dbReference type="Proteomes" id="UP000092461">
    <property type="component" value="Unassembled WGS sequence"/>
</dbReference>
<evidence type="ECO:0000313" key="10">
    <source>
        <dbReference type="EnsemblMetazoa" id="LLOJ000032-PA"/>
    </source>
</evidence>
<evidence type="ECO:0000256" key="6">
    <source>
        <dbReference type="ARBA" id="ARBA00025466"/>
    </source>
</evidence>
<accession>A0A1B0C819</accession>
<reference evidence="10" key="3">
    <citation type="submission" date="2020-05" db="UniProtKB">
        <authorList>
            <consortium name="EnsemblMetazoa"/>
        </authorList>
    </citation>
    <scope>IDENTIFICATION</scope>
    <source>
        <strain evidence="10">Jacobina</strain>
    </source>
</reference>
<comment type="function">
    <text evidence="6">Involved in transvection phenomena (= synapsis-dependent gene expression), where the synaptic pairing of chromosomes carrying genes with which zeste interacts influences the expression of these genes. Zeste binds to DNA and stimulates transcription from a nearby promoter.</text>
</comment>
<dbReference type="Pfam" id="PF13873">
    <property type="entry name" value="Myb_DNA-bind_5"/>
    <property type="match status" value="1"/>
</dbReference>
<dbReference type="EnsemblMetazoa" id="LLOJ000032-RA">
    <property type="protein sequence ID" value="LLOJ000032-PA"/>
    <property type="gene ID" value="LLOJ000032"/>
</dbReference>
<feature type="region of interest" description="Disordered" evidence="7">
    <location>
        <begin position="134"/>
        <end position="182"/>
    </location>
</feature>
<dbReference type="InterPro" id="IPR028002">
    <property type="entry name" value="Myb_DNA-bind_5"/>
</dbReference>
<protein>
    <recommendedName>
        <fullName evidence="2">Regulatory protein zeste</fullName>
    </recommendedName>
</protein>
<evidence type="ECO:0000313" key="9">
    <source>
        <dbReference type="EMBL" id="MBC1180624.1"/>
    </source>
</evidence>
<keyword evidence="5" id="KW-0804">Transcription</keyword>
<reference evidence="9" key="2">
    <citation type="journal article" date="2020" name="BMC">
        <title>Leishmania infection induces a limited differential gene expression in the sand fly midgut.</title>
        <authorList>
            <person name="Coutinho-Abreu I.V."/>
            <person name="Serafim T.D."/>
            <person name="Meneses C."/>
            <person name="Kamhawi S."/>
            <person name="Oliveira F."/>
            <person name="Valenzuela J.G."/>
        </authorList>
    </citation>
    <scope>NUCLEOTIDE SEQUENCE</scope>
    <source>
        <strain evidence="9">Jacobina</strain>
        <tissue evidence="9">Midgut</tissue>
    </source>
</reference>
<keyword evidence="4" id="KW-0238">DNA-binding</keyword>
<evidence type="ECO:0000256" key="5">
    <source>
        <dbReference type="ARBA" id="ARBA00023163"/>
    </source>
</evidence>
<evidence type="ECO:0000256" key="4">
    <source>
        <dbReference type="ARBA" id="ARBA00023125"/>
    </source>
</evidence>
<evidence type="ECO:0000256" key="2">
    <source>
        <dbReference type="ARBA" id="ARBA00016807"/>
    </source>
</evidence>
<dbReference type="EMBL" id="GITU01011921">
    <property type="protein sequence ID" value="MBC1180624.1"/>
    <property type="molecule type" value="Transcribed_RNA"/>
</dbReference>
<name>A0A1B0C819_LUTLO</name>
<dbReference type="VEuPathDB" id="VectorBase:LLONM1_007488"/>
<dbReference type="VEuPathDB" id="VectorBase:LLOJ000032"/>
<dbReference type="GO" id="GO:0003677">
    <property type="term" value="F:DNA binding"/>
    <property type="evidence" value="ECO:0007669"/>
    <property type="project" value="UniProtKB-KW"/>
</dbReference>
<feature type="compositionally biased region" description="Acidic residues" evidence="7">
    <location>
        <begin position="144"/>
        <end position="170"/>
    </location>
</feature>
<reference evidence="11" key="1">
    <citation type="submission" date="2012-05" db="EMBL/GenBank/DDBJ databases">
        <title>Whole Genome Assembly of Lutzomyia longipalpis.</title>
        <authorList>
            <person name="Richards S."/>
            <person name="Qu C."/>
            <person name="Dillon R."/>
            <person name="Worley K."/>
            <person name="Scherer S."/>
            <person name="Batterton M."/>
            <person name="Taylor A."/>
            <person name="Hawes A."/>
            <person name="Hernandez B."/>
            <person name="Kovar C."/>
            <person name="Mandapat C."/>
            <person name="Pham C."/>
            <person name="Qu C."/>
            <person name="Jing C."/>
            <person name="Bess C."/>
            <person name="Bandaranaike D."/>
            <person name="Ngo D."/>
            <person name="Ongeri F."/>
            <person name="Arias F."/>
            <person name="Lara F."/>
            <person name="Weissenberger G."/>
            <person name="Kamau G."/>
            <person name="Han H."/>
            <person name="Shen H."/>
            <person name="Dinh H."/>
            <person name="Khalil I."/>
            <person name="Jones J."/>
            <person name="Shafer J."/>
            <person name="Jayaseelan J."/>
            <person name="Quiroz J."/>
            <person name="Blankenburg K."/>
            <person name="Nguyen L."/>
            <person name="Jackson L."/>
            <person name="Francisco L."/>
            <person name="Tang L.-Y."/>
            <person name="Pu L.-L."/>
            <person name="Perales L."/>
            <person name="Lorensuhewa L."/>
            <person name="Munidasa M."/>
            <person name="Coyle M."/>
            <person name="Taylor M."/>
            <person name="Puazo M."/>
            <person name="Firestine M."/>
            <person name="Scheel M."/>
            <person name="Javaid M."/>
            <person name="Wang M."/>
            <person name="Li M."/>
            <person name="Tabassum N."/>
            <person name="Saada N."/>
            <person name="Osuji N."/>
            <person name="Aqrawi P."/>
            <person name="Fu Q."/>
            <person name="Thornton R."/>
            <person name="Raj R."/>
            <person name="Goodspeed R."/>
            <person name="Mata R."/>
            <person name="Najjar R."/>
            <person name="Gubbala S."/>
            <person name="Lee S."/>
            <person name="Denson S."/>
            <person name="Patil S."/>
            <person name="Macmil S."/>
            <person name="Qi S."/>
            <person name="Matskevitch T."/>
            <person name="Palculict T."/>
            <person name="Mathew T."/>
            <person name="Vee V."/>
            <person name="Velamala V."/>
            <person name="Korchina V."/>
            <person name="Cai W."/>
            <person name="Liu W."/>
            <person name="Dai W."/>
            <person name="Zou X."/>
            <person name="Zhu Y."/>
            <person name="Zhang Y."/>
            <person name="Wu Y.-Q."/>
            <person name="Xin Y."/>
            <person name="Nazarath L."/>
            <person name="Kovar C."/>
            <person name="Han Y."/>
            <person name="Muzny D."/>
            <person name="Gibbs R."/>
        </authorList>
    </citation>
    <scope>NUCLEOTIDE SEQUENCE [LARGE SCALE GENOMIC DNA]</scope>
    <source>
        <strain evidence="11">Jacobina</strain>
    </source>
</reference>
<sequence length="321" mass="37023">MSKMHSKLKLKYSARMSDAQKMAIGEYLKKCPELIDARFTNNFQKSEARVFWVKLAKQLNGIPGSKKNWQQWRRSWHDLRKAILKKTDLAKRKIKAVYMSPSELFIQKIYLENRKAIKSGISPLKEEKIESLGIDEVNVKSDPDNPEDPDEELDSDDEDDDEDDAEEENGDPFASLEGLEGVSEIPCNGGEDFEDDAAVEFSAGVSHEVPQDDFDVDLEEEIEKIASKRPKCNTKNIQEAQMFWNKSTFVNERSDELLKRMQEQAKAEREYQQAHLKLMEKQTKAMEAMVEESHEGIPGTTSDSWRFKLNLQKLSRRSFYG</sequence>
<proteinExistence type="predicted"/>
<evidence type="ECO:0000256" key="7">
    <source>
        <dbReference type="SAM" id="MobiDB-lite"/>
    </source>
</evidence>
<dbReference type="AlphaFoldDB" id="A0A1B0C819"/>
<evidence type="ECO:0000256" key="1">
    <source>
        <dbReference type="ARBA" id="ARBA00011764"/>
    </source>
</evidence>
<feature type="domain" description="Myb/SANT-like DNA-binding" evidence="8">
    <location>
        <begin position="15"/>
        <end position="83"/>
    </location>
</feature>
<keyword evidence="3" id="KW-0805">Transcription regulation</keyword>
<comment type="subunit">
    <text evidence="1">Self-associates forming complexes of several hundred monomers.</text>
</comment>
<evidence type="ECO:0000259" key="8">
    <source>
        <dbReference type="Pfam" id="PF13873"/>
    </source>
</evidence>
<evidence type="ECO:0000313" key="11">
    <source>
        <dbReference type="Proteomes" id="UP000092461"/>
    </source>
</evidence>
<evidence type="ECO:0000256" key="3">
    <source>
        <dbReference type="ARBA" id="ARBA00023015"/>
    </source>
</evidence>
<organism evidence="10 11">
    <name type="scientific">Lutzomyia longipalpis</name>
    <name type="common">Sand fly</name>
    <dbReference type="NCBI Taxonomy" id="7200"/>
    <lineage>
        <taxon>Eukaryota</taxon>
        <taxon>Metazoa</taxon>
        <taxon>Ecdysozoa</taxon>
        <taxon>Arthropoda</taxon>
        <taxon>Hexapoda</taxon>
        <taxon>Insecta</taxon>
        <taxon>Pterygota</taxon>
        <taxon>Neoptera</taxon>
        <taxon>Endopterygota</taxon>
        <taxon>Diptera</taxon>
        <taxon>Nematocera</taxon>
        <taxon>Psychodoidea</taxon>
        <taxon>Psychodidae</taxon>
        <taxon>Lutzomyia</taxon>
        <taxon>Lutzomyia</taxon>
    </lineage>
</organism>